<dbReference type="RefSeq" id="WP_153351703.1">
    <property type="nucleotide sequence ID" value="NZ_JBQQFY010000043.1"/>
</dbReference>
<accession>A0A7X1YBY9</accession>
<evidence type="ECO:0000313" key="2">
    <source>
        <dbReference type="EMBL" id="MQU34344.1"/>
    </source>
</evidence>
<dbReference type="AlphaFoldDB" id="A0A7X1YBY9"/>
<name>A0A7X1YBY9_9PSED</name>
<proteinExistence type="predicted"/>
<evidence type="ECO:0000313" key="3">
    <source>
        <dbReference type="Proteomes" id="UP000447574"/>
    </source>
</evidence>
<dbReference type="Proteomes" id="UP000470186">
    <property type="component" value="Unassembled WGS sequence"/>
</dbReference>
<dbReference type="EMBL" id="WIVX01000173">
    <property type="protein sequence ID" value="MQU34344.1"/>
    <property type="molecule type" value="Genomic_DNA"/>
</dbReference>
<reference evidence="3 4" key="1">
    <citation type="submission" date="2019-10" db="EMBL/GenBank/DDBJ databases">
        <title>Evaluation of single-gene subtyping targets for Pseudomonas.</title>
        <authorList>
            <person name="Reichler S.J."/>
            <person name="Orsi R.H."/>
            <person name="Wiedmann M."/>
            <person name="Martin N.H."/>
            <person name="Murphy S.I."/>
        </authorList>
    </citation>
    <scope>NUCLEOTIDE SEQUENCE [LARGE SCALE GENOMIC DNA]</scope>
    <source>
        <strain evidence="2 4">FSL R10-2107</strain>
        <strain evidence="1 3">FSL R10-2932</strain>
    </source>
</reference>
<gene>
    <name evidence="2" type="ORF">GHO30_23725</name>
    <name evidence="1" type="ORF">GHO37_24650</name>
</gene>
<dbReference type="Proteomes" id="UP000447574">
    <property type="component" value="Unassembled WGS sequence"/>
</dbReference>
<evidence type="ECO:0000313" key="1">
    <source>
        <dbReference type="EMBL" id="MQT77452.1"/>
    </source>
</evidence>
<keyword evidence="4" id="KW-1185">Reference proteome</keyword>
<organism evidence="2 4">
    <name type="scientific">Pseudomonas helleri</name>
    <dbReference type="NCBI Taxonomy" id="1608996"/>
    <lineage>
        <taxon>Bacteria</taxon>
        <taxon>Pseudomonadati</taxon>
        <taxon>Pseudomonadota</taxon>
        <taxon>Gammaproteobacteria</taxon>
        <taxon>Pseudomonadales</taxon>
        <taxon>Pseudomonadaceae</taxon>
        <taxon>Pseudomonas</taxon>
    </lineage>
</organism>
<sequence length="83" mass="8686">MIAGLATLSVSALAVGVGFLLPKAAPQLAGPEVKVIGRYCLIKPGERRPHCDGEEAGPTDPMLSAIKQMNDSISIESMDRTPP</sequence>
<dbReference type="EMBL" id="WIWF01000156">
    <property type="protein sequence ID" value="MQT77452.1"/>
    <property type="molecule type" value="Genomic_DNA"/>
</dbReference>
<protein>
    <submittedName>
        <fullName evidence="2">Uncharacterized protein</fullName>
    </submittedName>
</protein>
<evidence type="ECO:0000313" key="4">
    <source>
        <dbReference type="Proteomes" id="UP000470186"/>
    </source>
</evidence>
<comment type="caution">
    <text evidence="2">The sequence shown here is derived from an EMBL/GenBank/DDBJ whole genome shotgun (WGS) entry which is preliminary data.</text>
</comment>